<protein>
    <submittedName>
        <fullName evidence="2">Uncharacterized protein</fullName>
    </submittedName>
</protein>
<dbReference type="Proteomes" id="UP000712281">
    <property type="component" value="Unassembled WGS sequence"/>
</dbReference>
<evidence type="ECO:0000256" key="1">
    <source>
        <dbReference type="SAM" id="MobiDB-lite"/>
    </source>
</evidence>
<evidence type="ECO:0000313" key="2">
    <source>
        <dbReference type="EMBL" id="KAF2598406.1"/>
    </source>
</evidence>
<feature type="region of interest" description="Disordered" evidence="1">
    <location>
        <begin position="82"/>
        <end position="114"/>
    </location>
</feature>
<dbReference type="EMBL" id="QGKW02000717">
    <property type="protein sequence ID" value="KAF2598406.1"/>
    <property type="molecule type" value="Genomic_DNA"/>
</dbReference>
<sequence length="114" mass="11939">MNGGETRRPVENILVLWFSETARGEASSLRSSQPEEWNSQQTRGGALHLGVGGGVYALPVEINACGFVCSCFDLVICWLSSGDDDSSSGDDDSRSGDDDSSSSDDDSSSGGVLI</sequence>
<accession>A0A8S9KYY9</accession>
<comment type="caution">
    <text evidence="2">The sequence shown here is derived from an EMBL/GenBank/DDBJ whole genome shotgun (WGS) entry which is preliminary data.</text>
</comment>
<organism evidence="2 3">
    <name type="scientific">Brassica cretica</name>
    <name type="common">Mustard</name>
    <dbReference type="NCBI Taxonomy" id="69181"/>
    <lineage>
        <taxon>Eukaryota</taxon>
        <taxon>Viridiplantae</taxon>
        <taxon>Streptophyta</taxon>
        <taxon>Embryophyta</taxon>
        <taxon>Tracheophyta</taxon>
        <taxon>Spermatophyta</taxon>
        <taxon>Magnoliopsida</taxon>
        <taxon>eudicotyledons</taxon>
        <taxon>Gunneridae</taxon>
        <taxon>Pentapetalae</taxon>
        <taxon>rosids</taxon>
        <taxon>malvids</taxon>
        <taxon>Brassicales</taxon>
        <taxon>Brassicaceae</taxon>
        <taxon>Brassiceae</taxon>
        <taxon>Brassica</taxon>
    </lineage>
</organism>
<feature type="compositionally biased region" description="Acidic residues" evidence="1">
    <location>
        <begin position="98"/>
        <end position="107"/>
    </location>
</feature>
<name>A0A8S9KYY9_BRACR</name>
<evidence type="ECO:0000313" key="3">
    <source>
        <dbReference type="Proteomes" id="UP000712281"/>
    </source>
</evidence>
<reference evidence="2" key="1">
    <citation type="submission" date="2019-12" db="EMBL/GenBank/DDBJ databases">
        <title>Genome sequencing and annotation of Brassica cretica.</title>
        <authorList>
            <person name="Studholme D.J."/>
            <person name="Sarris P.F."/>
        </authorList>
    </citation>
    <scope>NUCLEOTIDE SEQUENCE</scope>
    <source>
        <strain evidence="2">PFS-001/15</strain>
        <tissue evidence="2">Leaf</tissue>
    </source>
</reference>
<proteinExistence type="predicted"/>
<dbReference type="AlphaFoldDB" id="A0A8S9KYY9"/>
<gene>
    <name evidence="2" type="ORF">F2Q68_00011325</name>
</gene>